<accession>A0ABR0TQK2</accession>
<evidence type="ECO:0000256" key="1">
    <source>
        <dbReference type="SAM" id="Coils"/>
    </source>
</evidence>
<protein>
    <recommendedName>
        <fullName evidence="4">Autophagy-related protein 16 domain-containing protein</fullName>
    </recommendedName>
</protein>
<dbReference type="Proteomes" id="UP001341245">
    <property type="component" value="Unassembled WGS sequence"/>
</dbReference>
<dbReference type="EMBL" id="JASGXD010000003">
    <property type="protein sequence ID" value="KAK6006720.1"/>
    <property type="molecule type" value="Genomic_DNA"/>
</dbReference>
<name>A0ABR0TQK2_AURPU</name>
<proteinExistence type="predicted"/>
<sequence>MVTPADMIRELTLTNKHLIKKNETLKLDNHNLKVTNDILKNKAATDQAVMNAALTIKNLEAYNQTLENENQHLREQLEHCTEKKMIDEKLEILRKEVKVIDEELARRMEEMGIMQELDEKIKLLKQIKGQEDGQKENESDSEDVFVVHTKEGTTELLTLRSFNCDGLPYRPAHAFPEDGNRADSHSSNHLDGYDISRGAAEENETLLAGNKKLLIDNENLRVRNYELKREIKEPYRQLWKVAAETHNDLLNLLNKKNIALNETTAEAVQSAEVVNNIIKENLQLKAENERLRTEIKELRIKLWDATEEERKMNAARLHDVLKVL</sequence>
<evidence type="ECO:0000313" key="3">
    <source>
        <dbReference type="Proteomes" id="UP001341245"/>
    </source>
</evidence>
<keyword evidence="3" id="KW-1185">Reference proteome</keyword>
<organism evidence="2 3">
    <name type="scientific">Aureobasidium pullulans</name>
    <name type="common">Black yeast</name>
    <name type="synonym">Pullularia pullulans</name>
    <dbReference type="NCBI Taxonomy" id="5580"/>
    <lineage>
        <taxon>Eukaryota</taxon>
        <taxon>Fungi</taxon>
        <taxon>Dikarya</taxon>
        <taxon>Ascomycota</taxon>
        <taxon>Pezizomycotina</taxon>
        <taxon>Dothideomycetes</taxon>
        <taxon>Dothideomycetidae</taxon>
        <taxon>Dothideales</taxon>
        <taxon>Saccotheciaceae</taxon>
        <taxon>Aureobasidium</taxon>
    </lineage>
</organism>
<keyword evidence="1" id="KW-0175">Coiled coil</keyword>
<feature type="coiled-coil region" evidence="1">
    <location>
        <begin position="274"/>
        <end position="308"/>
    </location>
</feature>
<gene>
    <name evidence="2" type="ORF">QM012_005728</name>
</gene>
<comment type="caution">
    <text evidence="2">The sequence shown here is derived from an EMBL/GenBank/DDBJ whole genome shotgun (WGS) entry which is preliminary data.</text>
</comment>
<evidence type="ECO:0000313" key="2">
    <source>
        <dbReference type="EMBL" id="KAK6006720.1"/>
    </source>
</evidence>
<feature type="coiled-coil region" evidence="1">
    <location>
        <begin position="49"/>
        <end position="110"/>
    </location>
</feature>
<evidence type="ECO:0008006" key="4">
    <source>
        <dbReference type="Google" id="ProtNLM"/>
    </source>
</evidence>
<reference evidence="2 3" key="1">
    <citation type="submission" date="2023-11" db="EMBL/GenBank/DDBJ databases">
        <title>Draft genome sequence and annotation of the polyextremotolerant black yeast-like fungus Aureobasidium pullulans NRRL 62042.</title>
        <authorList>
            <person name="Dielentheis-Frenken M.R.E."/>
            <person name="Wibberg D."/>
            <person name="Blank L.M."/>
            <person name="Tiso T."/>
        </authorList>
    </citation>
    <scope>NUCLEOTIDE SEQUENCE [LARGE SCALE GENOMIC DNA]</scope>
    <source>
        <strain evidence="2 3">NRRL 62042</strain>
    </source>
</reference>